<sequence length="506" mass="57750">MEAIFEAVVYHPFVTITVAWCTYLVVLGIHRVYFDPLHNFPGPKLAAATQIYEFYYDFIKGGQYTWRIREMHEKYGPIVRISPCEIHIADPDFYDSVYTGSSNPRDKWWFTARLFGVPTAFISAVEHDLHRARKGPLNHFFSKRSVTQLEPMIAAMVEKLCDRLSKFKSTGKPISMRNACAAFTMDVVTQYSFAKPYGALDEEDFAPHWPDAVDAIEELTYLNVYFPWAAELLRNLPLWLTRKLNPLMAKVVEFHLSMAEQISTIMNSESKDNHGYDHPTIFHEFLRTDGLPASNRNLQHFLGEAQTVVGAGQVTTTYHLQVTCWYILSTPHVLPKLKAELEEAIPDPTVLPSVQKLEQLPYLSAVADEGHRFTHGVAHRLPRVSPKNPIVYKNWIIPPGTPVSMTHMLTHQNPSIFADPFAFRPERWLGPDAASLRKYLTPFSKGTRSCLGLHLAQAEILLALAALFRKFDFEPYQTTQDDMDIVFDYFVPMPKRGSKGLQVLVK</sequence>
<evidence type="ECO:0000256" key="1">
    <source>
        <dbReference type="ARBA" id="ARBA00001971"/>
    </source>
</evidence>
<evidence type="ECO:0000256" key="12">
    <source>
        <dbReference type="PIRSR" id="PIRSR602401-1"/>
    </source>
</evidence>
<comment type="subcellular location">
    <subcellularLocation>
        <location evidence="2">Membrane</location>
        <topology evidence="2">Single-pass membrane protein</topology>
    </subcellularLocation>
</comment>
<proteinExistence type="inferred from homology"/>
<evidence type="ECO:0000256" key="13">
    <source>
        <dbReference type="RuleBase" id="RU000461"/>
    </source>
</evidence>
<evidence type="ECO:0000256" key="2">
    <source>
        <dbReference type="ARBA" id="ARBA00004167"/>
    </source>
</evidence>
<dbReference type="PANTHER" id="PTHR24305:SF157">
    <property type="entry name" value="N-ACETYLTRYPTOPHAN 6-HYDROXYLASE IVOC-RELATED"/>
    <property type="match status" value="1"/>
</dbReference>
<dbReference type="Pfam" id="PF00067">
    <property type="entry name" value="p450"/>
    <property type="match status" value="1"/>
</dbReference>
<dbReference type="GO" id="GO:0020037">
    <property type="term" value="F:heme binding"/>
    <property type="evidence" value="ECO:0007669"/>
    <property type="project" value="InterPro"/>
</dbReference>
<keyword evidence="7" id="KW-1133">Transmembrane helix</keyword>
<dbReference type="Gene3D" id="1.10.630.10">
    <property type="entry name" value="Cytochrome P450"/>
    <property type="match status" value="1"/>
</dbReference>
<evidence type="ECO:0000313" key="14">
    <source>
        <dbReference type="EMBL" id="KAF2269775.1"/>
    </source>
</evidence>
<evidence type="ECO:0000256" key="6">
    <source>
        <dbReference type="ARBA" id="ARBA00022723"/>
    </source>
</evidence>
<keyword evidence="15" id="KW-1185">Reference proteome</keyword>
<dbReference type="GO" id="GO:0004497">
    <property type="term" value="F:monooxygenase activity"/>
    <property type="evidence" value="ECO:0007669"/>
    <property type="project" value="UniProtKB-KW"/>
</dbReference>
<evidence type="ECO:0000256" key="11">
    <source>
        <dbReference type="ARBA" id="ARBA00023136"/>
    </source>
</evidence>
<dbReference type="GO" id="GO:0016020">
    <property type="term" value="C:membrane"/>
    <property type="evidence" value="ECO:0007669"/>
    <property type="project" value="UniProtKB-SubCell"/>
</dbReference>
<accession>A0A9P4NB26</accession>
<evidence type="ECO:0000256" key="4">
    <source>
        <dbReference type="ARBA" id="ARBA00022617"/>
    </source>
</evidence>
<dbReference type="FunFam" id="1.10.630.10:FF:000069">
    <property type="entry name" value="Cytochrome P450, putative (Eurofung)"/>
    <property type="match status" value="1"/>
</dbReference>
<evidence type="ECO:0000256" key="7">
    <source>
        <dbReference type="ARBA" id="ARBA00022989"/>
    </source>
</evidence>
<comment type="similarity">
    <text evidence="3 13">Belongs to the cytochrome P450 family.</text>
</comment>
<dbReference type="PRINTS" id="PR00463">
    <property type="entry name" value="EP450I"/>
</dbReference>
<dbReference type="InterPro" id="IPR001128">
    <property type="entry name" value="Cyt_P450"/>
</dbReference>
<dbReference type="PANTHER" id="PTHR24305">
    <property type="entry name" value="CYTOCHROME P450"/>
    <property type="match status" value="1"/>
</dbReference>
<dbReference type="CDD" id="cd11062">
    <property type="entry name" value="CYP58-like"/>
    <property type="match status" value="1"/>
</dbReference>
<evidence type="ECO:0000256" key="9">
    <source>
        <dbReference type="ARBA" id="ARBA00023004"/>
    </source>
</evidence>
<keyword evidence="6 12" id="KW-0479">Metal-binding</keyword>
<keyword evidence="11" id="KW-0472">Membrane</keyword>
<organism evidence="14 15">
    <name type="scientific">Lojkania enalia</name>
    <dbReference type="NCBI Taxonomy" id="147567"/>
    <lineage>
        <taxon>Eukaryota</taxon>
        <taxon>Fungi</taxon>
        <taxon>Dikarya</taxon>
        <taxon>Ascomycota</taxon>
        <taxon>Pezizomycotina</taxon>
        <taxon>Dothideomycetes</taxon>
        <taxon>Pleosporomycetidae</taxon>
        <taxon>Pleosporales</taxon>
        <taxon>Pleosporales incertae sedis</taxon>
        <taxon>Lojkania</taxon>
    </lineage>
</organism>
<keyword evidence="5" id="KW-0812">Transmembrane</keyword>
<dbReference type="GO" id="GO:0005506">
    <property type="term" value="F:iron ion binding"/>
    <property type="evidence" value="ECO:0007669"/>
    <property type="project" value="InterPro"/>
</dbReference>
<dbReference type="InterPro" id="IPR050121">
    <property type="entry name" value="Cytochrome_P450_monoxygenase"/>
</dbReference>
<evidence type="ECO:0000256" key="3">
    <source>
        <dbReference type="ARBA" id="ARBA00010617"/>
    </source>
</evidence>
<protein>
    <submittedName>
        <fullName evidence="14">P450 monooxygenase</fullName>
    </submittedName>
</protein>
<dbReference type="OrthoDB" id="3945418at2759"/>
<evidence type="ECO:0000256" key="10">
    <source>
        <dbReference type="ARBA" id="ARBA00023033"/>
    </source>
</evidence>
<dbReference type="Proteomes" id="UP000800093">
    <property type="component" value="Unassembled WGS sequence"/>
</dbReference>
<gene>
    <name evidence="14" type="ORF">CC78DRAFT_601973</name>
</gene>
<keyword evidence="9 12" id="KW-0408">Iron</keyword>
<evidence type="ECO:0000313" key="15">
    <source>
        <dbReference type="Proteomes" id="UP000800093"/>
    </source>
</evidence>
<dbReference type="GO" id="GO:0016705">
    <property type="term" value="F:oxidoreductase activity, acting on paired donors, with incorporation or reduction of molecular oxygen"/>
    <property type="evidence" value="ECO:0007669"/>
    <property type="project" value="InterPro"/>
</dbReference>
<reference evidence="15" key="1">
    <citation type="journal article" date="2020" name="Stud. Mycol.">
        <title>101 Dothideomycetes genomes: A test case for predicting lifestyles and emergence of pathogens.</title>
        <authorList>
            <person name="Haridas S."/>
            <person name="Albert R."/>
            <person name="Binder M."/>
            <person name="Bloem J."/>
            <person name="LaButti K."/>
            <person name="Salamov A."/>
            <person name="Andreopoulos B."/>
            <person name="Baker S."/>
            <person name="Barry K."/>
            <person name="Bills G."/>
            <person name="Bluhm B."/>
            <person name="Cannon C."/>
            <person name="Castanera R."/>
            <person name="Culley D."/>
            <person name="Daum C."/>
            <person name="Ezra D."/>
            <person name="Gonzalez J."/>
            <person name="Henrissat B."/>
            <person name="Kuo A."/>
            <person name="Liang C."/>
            <person name="Lipzen A."/>
            <person name="Lutzoni F."/>
            <person name="Magnuson J."/>
            <person name="Mondo S."/>
            <person name="Nolan M."/>
            <person name="Ohm R."/>
            <person name="Pangilinan J."/>
            <person name="Park H.-J."/>
            <person name="Ramirez L."/>
            <person name="Alfaro M."/>
            <person name="Sun H."/>
            <person name="Tritt A."/>
            <person name="Yoshinaga Y."/>
            <person name="Zwiers L.-H."/>
            <person name="Turgeon B."/>
            <person name="Goodwin S."/>
            <person name="Spatafora J."/>
            <person name="Crous P."/>
            <person name="Grigoriev I."/>
        </authorList>
    </citation>
    <scope>NUCLEOTIDE SEQUENCE [LARGE SCALE GENOMIC DNA]</scope>
    <source>
        <strain evidence="15">CBS 304.66</strain>
    </source>
</reference>
<dbReference type="SUPFAM" id="SSF48264">
    <property type="entry name" value="Cytochrome P450"/>
    <property type="match status" value="1"/>
</dbReference>
<dbReference type="InterPro" id="IPR017972">
    <property type="entry name" value="Cyt_P450_CS"/>
</dbReference>
<comment type="cofactor">
    <cofactor evidence="1 12">
        <name>heme</name>
        <dbReference type="ChEBI" id="CHEBI:30413"/>
    </cofactor>
</comment>
<dbReference type="AlphaFoldDB" id="A0A9P4NB26"/>
<dbReference type="InterPro" id="IPR002401">
    <property type="entry name" value="Cyt_P450_E_grp-I"/>
</dbReference>
<keyword evidence="8 13" id="KW-0560">Oxidoreductase</keyword>
<dbReference type="PROSITE" id="PS00086">
    <property type="entry name" value="CYTOCHROME_P450"/>
    <property type="match status" value="1"/>
</dbReference>
<dbReference type="EMBL" id="ML986581">
    <property type="protein sequence ID" value="KAF2269775.1"/>
    <property type="molecule type" value="Genomic_DNA"/>
</dbReference>
<evidence type="ECO:0000256" key="8">
    <source>
        <dbReference type="ARBA" id="ARBA00023002"/>
    </source>
</evidence>
<feature type="binding site" description="axial binding residue" evidence="12">
    <location>
        <position position="450"/>
    </location>
    <ligand>
        <name>heme</name>
        <dbReference type="ChEBI" id="CHEBI:30413"/>
    </ligand>
    <ligandPart>
        <name>Fe</name>
        <dbReference type="ChEBI" id="CHEBI:18248"/>
    </ligandPart>
</feature>
<name>A0A9P4NB26_9PLEO</name>
<keyword evidence="10 13" id="KW-0503">Monooxygenase</keyword>
<dbReference type="InterPro" id="IPR036396">
    <property type="entry name" value="Cyt_P450_sf"/>
</dbReference>
<comment type="caution">
    <text evidence="14">The sequence shown here is derived from an EMBL/GenBank/DDBJ whole genome shotgun (WGS) entry which is preliminary data.</text>
</comment>
<keyword evidence="4 12" id="KW-0349">Heme</keyword>
<evidence type="ECO:0000256" key="5">
    <source>
        <dbReference type="ARBA" id="ARBA00022692"/>
    </source>
</evidence>